<evidence type="ECO:0000259" key="2">
    <source>
        <dbReference type="Pfam" id="PF04826"/>
    </source>
</evidence>
<feature type="compositionally biased region" description="Polar residues" evidence="1">
    <location>
        <begin position="286"/>
        <end position="303"/>
    </location>
</feature>
<keyword evidence="3" id="KW-1185">Reference proteome</keyword>
<dbReference type="InterPro" id="IPR042834">
    <property type="entry name" value="Armc12"/>
</dbReference>
<evidence type="ECO:0000256" key="1">
    <source>
        <dbReference type="SAM" id="MobiDB-lite"/>
    </source>
</evidence>
<dbReference type="Pfam" id="PF04826">
    <property type="entry name" value="Arm_2"/>
    <property type="match status" value="1"/>
</dbReference>
<dbReference type="GO" id="GO:0005634">
    <property type="term" value="C:nucleus"/>
    <property type="evidence" value="ECO:0007669"/>
    <property type="project" value="TreeGrafter"/>
</dbReference>
<evidence type="ECO:0000313" key="4">
    <source>
        <dbReference type="RefSeq" id="XP_025021398.1"/>
    </source>
</evidence>
<evidence type="ECO:0000313" key="3">
    <source>
        <dbReference type="Proteomes" id="UP000695026"/>
    </source>
</evidence>
<dbReference type="InterPro" id="IPR006911">
    <property type="entry name" value="ARM-rpt_dom"/>
</dbReference>
<dbReference type="GeneID" id="103055520"/>
<name>A0A9F5MYG2_PYTBI</name>
<sequence>MKGPGLSSESYQISSIKVTVPGELRRLLMSLSPNLDDDTKRMTLHNIAQCIYLKESEASDCTNDDVKVVASFLDDKDKDTKTEALNALKAFTAIWRFKIKIQEFVPKVIEIVTSDWDNDVQTAGLKLLNGLHIPDDTHALLRTQLANFMDILLTANTLAKVQVLKFLDTLTEKEDLLYDIMNCQAPAEFLNLFQTSQPGNLLYEILVFVERLSEGRQSPQYQSMQWEYSDNSLHETIFGDNSRLSDRLLALIIHPEEEVQSQACKVILSLRLNKEESRASIGHSLGSETSAYPLESTRQSQVADASLDDQPLIPTVPSSDAPQNESGHSFVPLQGTNETGQSFHPLERADPSFHPLQSISVESSGHVVEEPRDSFHSPPAASSDDSDNSI</sequence>
<dbReference type="KEGG" id="pbi:103055520"/>
<dbReference type="Gene3D" id="1.25.10.10">
    <property type="entry name" value="Leucine-rich Repeat Variant"/>
    <property type="match status" value="1"/>
</dbReference>
<dbReference type="InterPro" id="IPR016024">
    <property type="entry name" value="ARM-type_fold"/>
</dbReference>
<proteinExistence type="predicted"/>
<dbReference type="PANTHER" id="PTHR47144">
    <property type="entry name" value="ARMADILLO REPEAT-CONTAINING PROTEIN 12"/>
    <property type="match status" value="1"/>
</dbReference>
<dbReference type="InterPro" id="IPR011989">
    <property type="entry name" value="ARM-like"/>
</dbReference>
<dbReference type="Proteomes" id="UP000695026">
    <property type="component" value="Unplaced"/>
</dbReference>
<dbReference type="OMA" id="WRFKIKI"/>
<dbReference type="OrthoDB" id="9931937at2759"/>
<dbReference type="RefSeq" id="XP_025021398.1">
    <property type="nucleotide sequence ID" value="XM_025165630.1"/>
</dbReference>
<dbReference type="SUPFAM" id="SSF48371">
    <property type="entry name" value="ARM repeat"/>
    <property type="match status" value="1"/>
</dbReference>
<feature type="compositionally biased region" description="Polar residues" evidence="1">
    <location>
        <begin position="316"/>
        <end position="327"/>
    </location>
</feature>
<dbReference type="PANTHER" id="PTHR47144:SF1">
    <property type="entry name" value="ARMADILLO REPEAT-CONTAINING PROTEIN 12"/>
    <property type="match status" value="1"/>
</dbReference>
<feature type="domain" description="Armadillo repeat-containing" evidence="2">
    <location>
        <begin position="66"/>
        <end position="228"/>
    </location>
</feature>
<organism evidence="3 4">
    <name type="scientific">Python bivittatus</name>
    <name type="common">Burmese python</name>
    <name type="synonym">Python molurus bivittatus</name>
    <dbReference type="NCBI Taxonomy" id="176946"/>
    <lineage>
        <taxon>Eukaryota</taxon>
        <taxon>Metazoa</taxon>
        <taxon>Chordata</taxon>
        <taxon>Craniata</taxon>
        <taxon>Vertebrata</taxon>
        <taxon>Euteleostomi</taxon>
        <taxon>Lepidosauria</taxon>
        <taxon>Squamata</taxon>
        <taxon>Bifurcata</taxon>
        <taxon>Unidentata</taxon>
        <taxon>Episquamata</taxon>
        <taxon>Toxicofera</taxon>
        <taxon>Serpentes</taxon>
        <taxon>Henophidia</taxon>
        <taxon>Pythonidae</taxon>
        <taxon>Python</taxon>
    </lineage>
</organism>
<gene>
    <name evidence="4" type="primary">LOC103055520</name>
</gene>
<reference evidence="4" key="1">
    <citation type="submission" date="2025-08" db="UniProtKB">
        <authorList>
            <consortium name="RefSeq"/>
        </authorList>
    </citation>
    <scope>IDENTIFICATION</scope>
    <source>
        <tissue evidence="4">Liver</tissue>
    </source>
</reference>
<protein>
    <submittedName>
        <fullName evidence="4">Armadillo repeat-containing protein 12-like</fullName>
    </submittedName>
</protein>
<accession>A0A9F5MYG2</accession>
<dbReference type="AlphaFoldDB" id="A0A9F5MYG2"/>
<feature type="region of interest" description="Disordered" evidence="1">
    <location>
        <begin position="283"/>
        <end position="390"/>
    </location>
</feature>